<sequence length="838" mass="94381">MPNRRHDLPCYGFKAALLHDNFGLHILAEWRSRKDIDILPPSCGPTMFRGKSLPTLRSSKPLIPLVEIITEIREWIEACLDTVSDDLAERTIATCPVIGAKVVRNDPGFVSITEQLLAIPSRSRACPAYLRAAFVREQLILLREAVIRHSMPEPAPPPDRVRGKRSRLRPADRLLPGEWITLGVRFTELAHRGVYTVRTLIEVWLVPADSTPEHPQRPLLLSEVQNTSRDACPDPVRIPGERFIGTIGFRTAQGNEGAFLLSSEAITDRTALPPVNSTIESVDRQLREARFIDPTMTEICVTLDAAVIGVVGGLPVLSRHLGQGTVLPLFSDQLGVMSPLRDQELSRTTITWNGFYAVLLSTATRAGWFFDTPTIRTFRYDSENWPPLSLPETAARPPFTGTTGQIPSLQHYTLDRPYLPLSARLALYRLCRLPWSSRSDLSLLFSAVSRHAYWVGFHTHVDDLRNGSVDHDKIDVDIVERYPRIVDDPETWPFTWRWHGSRHAYEKQTVLRSLRELRERDPGAGRDEVVRIVRERKDIARNEAIAALRVNLSVEDIPALQKLLPYSFPTRTSSPPTDEAYRIMRVCPGTKLYEKRLALARRDLQIIRTMKPAEADPAGTIPPFADSKMVEFLDGFDIDALMDGNPPDDLDPQWIARHYPYALRALAGAALRGGRVPLAVRLVRALPRPDWPQNAISALPADVERYRPSWRGSSPHPCHFFIESCFDPDGTLFGSLPANIGYLAGFIAPTFSAVFVKKLTASSAFKDFKTRITARNNDNNRNWYADSHLFGLAVCCGEPFEEELSYLPLEHRRLSTSFFDFLRCLRHHAPAGDAHRVS</sequence>
<dbReference type="RefSeq" id="WP_422918058.1">
    <property type="nucleotide sequence ID" value="NZ_JAMZEJ010000001.1"/>
</dbReference>
<organism evidence="1 2">
    <name type="scientific">Rhizosaccharibacter radicis</name>
    <dbReference type="NCBI Taxonomy" id="2782605"/>
    <lineage>
        <taxon>Bacteria</taxon>
        <taxon>Pseudomonadati</taxon>
        <taxon>Pseudomonadota</taxon>
        <taxon>Alphaproteobacteria</taxon>
        <taxon>Acetobacterales</taxon>
        <taxon>Acetobacteraceae</taxon>
        <taxon>Rhizosaccharibacter</taxon>
    </lineage>
</organism>
<dbReference type="EMBL" id="JAMZEJ010000001">
    <property type="protein sequence ID" value="MCQ8239311.1"/>
    <property type="molecule type" value="Genomic_DNA"/>
</dbReference>
<proteinExistence type="predicted"/>
<dbReference type="Proteomes" id="UP001524547">
    <property type="component" value="Unassembled WGS sequence"/>
</dbReference>
<evidence type="ECO:0008006" key="3">
    <source>
        <dbReference type="Google" id="ProtNLM"/>
    </source>
</evidence>
<evidence type="ECO:0000313" key="1">
    <source>
        <dbReference type="EMBL" id="MCQ8239311.1"/>
    </source>
</evidence>
<name>A0ABT1VSI3_9PROT</name>
<protein>
    <recommendedName>
        <fullName evidence="3">Lantibiotic dehydratase N-terminal domain-containing protein</fullName>
    </recommendedName>
</protein>
<gene>
    <name evidence="1" type="ORF">NFI88_00465</name>
</gene>
<reference evidence="1 2" key="1">
    <citation type="submission" date="2022-06" db="EMBL/GenBank/DDBJ databases">
        <title>Rhizosaccharibacter gen. nov. sp. nov. KSS12, endophytic bacteria isolated from sugarcane.</title>
        <authorList>
            <person name="Pitiwittayakul N."/>
        </authorList>
    </citation>
    <scope>NUCLEOTIDE SEQUENCE [LARGE SCALE GENOMIC DNA]</scope>
    <source>
        <strain evidence="1 2">KSS12</strain>
    </source>
</reference>
<comment type="caution">
    <text evidence="1">The sequence shown here is derived from an EMBL/GenBank/DDBJ whole genome shotgun (WGS) entry which is preliminary data.</text>
</comment>
<accession>A0ABT1VSI3</accession>
<keyword evidence="2" id="KW-1185">Reference proteome</keyword>
<evidence type="ECO:0000313" key="2">
    <source>
        <dbReference type="Proteomes" id="UP001524547"/>
    </source>
</evidence>